<feature type="region of interest" description="Disordered" evidence="1">
    <location>
        <begin position="157"/>
        <end position="222"/>
    </location>
</feature>
<name>A0AAV9TZH6_9PEZI</name>
<evidence type="ECO:0000313" key="3">
    <source>
        <dbReference type="Proteomes" id="UP001373714"/>
    </source>
</evidence>
<feature type="region of interest" description="Disordered" evidence="1">
    <location>
        <begin position="254"/>
        <end position="288"/>
    </location>
</feature>
<dbReference type="Proteomes" id="UP001373714">
    <property type="component" value="Unassembled WGS sequence"/>
</dbReference>
<organism evidence="2 3">
    <name type="scientific">Orbilia blumenaviensis</name>
    <dbReference type="NCBI Taxonomy" id="1796055"/>
    <lineage>
        <taxon>Eukaryota</taxon>
        <taxon>Fungi</taxon>
        <taxon>Dikarya</taxon>
        <taxon>Ascomycota</taxon>
        <taxon>Pezizomycotina</taxon>
        <taxon>Orbiliomycetes</taxon>
        <taxon>Orbiliales</taxon>
        <taxon>Orbiliaceae</taxon>
        <taxon>Orbilia</taxon>
    </lineage>
</organism>
<evidence type="ECO:0000256" key="1">
    <source>
        <dbReference type="SAM" id="MobiDB-lite"/>
    </source>
</evidence>
<sequence>MLTNDITRVVCPPLTSINTNPGWRWDIIGKDTNIPQKYLINWEELPDEEVPKRLEAATYDSFACKTGCRCDKDGAIMGNPAFKKDKRFPKLMCDPEEFMPERCVHLLGCTCVVSLGQPLPKIKGATREDYQRALDSLPQIIREYNLGYQWRHAPNDLPGTSPMGFREPNLDRHEEPGGASNSGGDDSGPPLFGPGSEEQPPLLGQFVGSSSGSSSGGDDDMLDVEEEEDDLYYDPTADFGPYWWFWPRRGGGGGGSGFGGGAGSSGDNGGFGSGSSWKGGVPWGILPD</sequence>
<dbReference type="AlphaFoldDB" id="A0AAV9TZH6"/>
<feature type="compositionally biased region" description="Low complexity" evidence="1">
    <location>
        <begin position="177"/>
        <end position="190"/>
    </location>
</feature>
<comment type="caution">
    <text evidence="2">The sequence shown here is derived from an EMBL/GenBank/DDBJ whole genome shotgun (WGS) entry which is preliminary data.</text>
</comment>
<keyword evidence="3" id="KW-1185">Reference proteome</keyword>
<evidence type="ECO:0000313" key="2">
    <source>
        <dbReference type="EMBL" id="KAK6332535.1"/>
    </source>
</evidence>
<proteinExistence type="predicted"/>
<reference evidence="2 3" key="1">
    <citation type="submission" date="2019-10" db="EMBL/GenBank/DDBJ databases">
        <authorList>
            <person name="Palmer J.M."/>
        </authorList>
    </citation>
    <scope>NUCLEOTIDE SEQUENCE [LARGE SCALE GENOMIC DNA]</scope>
    <source>
        <strain evidence="2 3">TWF730</strain>
    </source>
</reference>
<gene>
    <name evidence="2" type="ORF">TWF730_004197</name>
</gene>
<accession>A0AAV9TZH6</accession>
<protein>
    <submittedName>
        <fullName evidence="2">Uncharacterized protein</fullName>
    </submittedName>
</protein>
<dbReference type="EMBL" id="JAVHNS010000017">
    <property type="protein sequence ID" value="KAK6332535.1"/>
    <property type="molecule type" value="Genomic_DNA"/>
</dbReference>
<feature type="compositionally biased region" description="Gly residues" evidence="1">
    <location>
        <begin position="254"/>
        <end position="273"/>
    </location>
</feature>